<evidence type="ECO:0000313" key="2">
    <source>
        <dbReference type="Proteomes" id="UP000663508"/>
    </source>
</evidence>
<protein>
    <submittedName>
        <fullName evidence="1">Uncharacterized protein</fullName>
    </submittedName>
</protein>
<name>A0A8H8X0F7_9HYPH</name>
<gene>
    <name evidence="1" type="ORF">mvi_62250</name>
</gene>
<organism evidence="1 2">
    <name type="scientific">Methylobacterium indicum</name>
    <dbReference type="NCBI Taxonomy" id="1775910"/>
    <lineage>
        <taxon>Bacteria</taxon>
        <taxon>Pseudomonadati</taxon>
        <taxon>Pseudomonadota</taxon>
        <taxon>Alphaproteobacteria</taxon>
        <taxon>Hyphomicrobiales</taxon>
        <taxon>Methylobacteriaceae</taxon>
        <taxon>Methylobacterium</taxon>
    </lineage>
</organism>
<evidence type="ECO:0000313" key="1">
    <source>
        <dbReference type="EMBL" id="BCM87764.1"/>
    </source>
</evidence>
<dbReference type="Proteomes" id="UP000663508">
    <property type="component" value="Plasmid pVL1_2"/>
</dbReference>
<proteinExistence type="predicted"/>
<geneLocation type="plasmid" evidence="1 2">
    <name>pVL1_2</name>
</geneLocation>
<reference evidence="1" key="1">
    <citation type="submission" date="2020-11" db="EMBL/GenBank/DDBJ databases">
        <title>Complete genome sequence of a novel pathogenic Methylobacterium strain isolated from rice in Vietnam.</title>
        <authorList>
            <person name="Lai K."/>
            <person name="Okazaki S."/>
            <person name="Higashi K."/>
            <person name="Mori H."/>
            <person name="Toyoda A."/>
            <person name="Kurokawa K."/>
        </authorList>
    </citation>
    <scope>NUCLEOTIDE SEQUENCE</scope>
    <source>
        <strain evidence="1">VL1</strain>
        <plasmid evidence="1">pVL1_2</plasmid>
    </source>
</reference>
<dbReference type="AlphaFoldDB" id="A0A8H8X0F7"/>
<dbReference type="EMBL" id="AP024147">
    <property type="protein sequence ID" value="BCM87764.1"/>
    <property type="molecule type" value="Genomic_DNA"/>
</dbReference>
<keyword evidence="1" id="KW-0614">Plasmid</keyword>
<accession>A0A8H8X0F7</accession>
<sequence>MRPRPAPAPKANTLDMREAFEPPGAHPLDATMLADLHESQTYLAPWDHFPRGLVASQSRVFGWTHRTGGTKLQSFWVVQITYRTADGGTALIGPYYAVADCEQMAFRRVEAFLPRRCRNVVEKTVEPWCSPWVAPPPPPPSPEVVEIREFMEAAREDQRDAHHHDKIGVRKVPEPKSIYAPAAMSRISTIRKPWKPWTRRTSEIPTVKGW</sequence>
<dbReference type="KEGG" id="mind:mvi_62250"/>